<dbReference type="Gene3D" id="3.30.70.2510">
    <property type="match status" value="1"/>
</dbReference>
<reference evidence="7" key="1">
    <citation type="submission" date="2021-02" db="EMBL/GenBank/DDBJ databases">
        <authorList>
            <person name="Nowell W R."/>
        </authorList>
    </citation>
    <scope>NUCLEOTIDE SEQUENCE</scope>
</reference>
<dbReference type="PANTHER" id="PTHR21568">
    <property type="entry name" value="TRNA PSEUDOURIDINE SYNTHASE PUS10"/>
    <property type="match status" value="1"/>
</dbReference>
<feature type="domain" description="Pus10-like C-terminal" evidence="6">
    <location>
        <begin position="304"/>
        <end position="515"/>
    </location>
</feature>
<evidence type="ECO:0000256" key="2">
    <source>
        <dbReference type="ARBA" id="ARBA00012787"/>
    </source>
</evidence>
<evidence type="ECO:0000313" key="7">
    <source>
        <dbReference type="EMBL" id="CAF0841712.1"/>
    </source>
</evidence>
<proteinExistence type="inferred from homology"/>
<evidence type="ECO:0000256" key="1">
    <source>
        <dbReference type="ARBA" id="ARBA00009652"/>
    </source>
</evidence>
<evidence type="ECO:0000256" key="3">
    <source>
        <dbReference type="ARBA" id="ARBA00022694"/>
    </source>
</evidence>
<dbReference type="GO" id="GO:0160148">
    <property type="term" value="F:tRNA pseudouridine(55) synthase activity"/>
    <property type="evidence" value="ECO:0007669"/>
    <property type="project" value="UniProtKB-EC"/>
</dbReference>
<dbReference type="PANTHER" id="PTHR21568:SF0">
    <property type="entry name" value="TRNA PSEUDOURIDINE SYNTHASE PUS10"/>
    <property type="match status" value="1"/>
</dbReference>
<dbReference type="OrthoDB" id="271937at2759"/>
<comment type="caution">
    <text evidence="7">The sequence shown here is derived from an EMBL/GenBank/DDBJ whole genome shotgun (WGS) entry which is preliminary data.</text>
</comment>
<dbReference type="Pfam" id="PF21237">
    <property type="entry name" value="Pus10_N_euk"/>
    <property type="match status" value="1"/>
</dbReference>
<sequence length="535" mass="62439">MLVITIWVLEVIQEFTDIVKTVYKGARKGSGPVVFMNDDLRKTNAYHLFVNNFCSSCPLGEHCAPLITIINQHKSRCLDEATISPFHHCFLCLGILHEYTEKNFMHQIKKVAEESTTDFETFRCNLSLPLILLVRHAYLLKFLQQVSSDYSDKDIPWVKDQWKNIMVEQLEDIIDKPYQMESPFELNLDFSYDKEKEEFNFLRRFRYADDIKKQKSNAQEGFTRTSVLNVLQDITFDDFEKYYKPNVNGKCICKITAQHEPIYLAGRYNKYSRTLSQTPWIIDGIKKSDTSIEELISIPLKKFVDAKRKSNNSFKFTLTSVLFIYFLFTEHSFLSSGREDVDVRTLGQGRPFVIEFRNPKRVLIKPSDIRKLQLKINESTKDIRVRDLQQISKVDSSQIKEGEEDKTKCYLALCYSDTKIDQNELDILSTLNNLTIEQKTPIRVLHRRTVMTRVRIIHTMSAKLIDDYHFQLNLTTGAGTYIKEFVHGDFGRTEPNLQLILKRFVDILELDVLSVNVDFPPSLGEDDDIQEQQHR</sequence>
<dbReference type="InterPro" id="IPR048741">
    <property type="entry name" value="Pus10-like_C"/>
</dbReference>
<dbReference type="AlphaFoldDB" id="A0A813VJM4"/>
<dbReference type="Pfam" id="PF21238">
    <property type="entry name" value="Pus10_C"/>
    <property type="match status" value="1"/>
</dbReference>
<keyword evidence="3" id="KW-0819">tRNA processing</keyword>
<dbReference type="GO" id="GO:0003723">
    <property type="term" value="F:RNA binding"/>
    <property type="evidence" value="ECO:0007669"/>
    <property type="project" value="InterPro"/>
</dbReference>
<feature type="non-terminal residue" evidence="7">
    <location>
        <position position="1"/>
    </location>
</feature>
<evidence type="ECO:0000256" key="4">
    <source>
        <dbReference type="ARBA" id="ARBA00023235"/>
    </source>
</evidence>
<dbReference type="EMBL" id="CAJNOQ010000818">
    <property type="protein sequence ID" value="CAF0841712.1"/>
    <property type="molecule type" value="Genomic_DNA"/>
</dbReference>
<dbReference type="EMBL" id="CAJOBC010000818">
    <property type="protein sequence ID" value="CAF3629075.1"/>
    <property type="molecule type" value="Genomic_DNA"/>
</dbReference>
<comment type="similarity">
    <text evidence="1">Belongs to the pseudouridine synthase Pus10 family.</text>
</comment>
<accession>A0A813VJM4</accession>
<dbReference type="NCBIfam" id="TIGR01213">
    <property type="entry name" value="pseudo_Pus10arc"/>
    <property type="match status" value="1"/>
</dbReference>
<dbReference type="InterPro" id="IPR048742">
    <property type="entry name" value="Pus10_N_euk"/>
</dbReference>
<keyword evidence="4" id="KW-0413">Isomerase</keyword>
<dbReference type="GO" id="GO:0031119">
    <property type="term" value="P:tRNA pseudouridine synthesis"/>
    <property type="evidence" value="ECO:0007669"/>
    <property type="project" value="TreeGrafter"/>
</dbReference>
<dbReference type="FunFam" id="3.30.70.3190:FF:000001">
    <property type="entry name" value="tRNA pseudouridine synthase Pus10"/>
    <property type="match status" value="1"/>
</dbReference>
<feature type="domain" description="Pus10 N-terminal eukaryotes" evidence="5">
    <location>
        <begin position="89"/>
        <end position="246"/>
    </location>
</feature>
<dbReference type="Proteomes" id="UP000681722">
    <property type="component" value="Unassembled WGS sequence"/>
</dbReference>
<organism evidence="7 9">
    <name type="scientific">Didymodactylos carnosus</name>
    <dbReference type="NCBI Taxonomy" id="1234261"/>
    <lineage>
        <taxon>Eukaryota</taxon>
        <taxon>Metazoa</taxon>
        <taxon>Spiralia</taxon>
        <taxon>Gnathifera</taxon>
        <taxon>Rotifera</taxon>
        <taxon>Eurotatoria</taxon>
        <taxon>Bdelloidea</taxon>
        <taxon>Philodinida</taxon>
        <taxon>Philodinidae</taxon>
        <taxon>Didymodactylos</taxon>
    </lineage>
</organism>
<dbReference type="InterPro" id="IPR020103">
    <property type="entry name" value="PsdUridine_synth_cat_dom_sf"/>
</dbReference>
<evidence type="ECO:0000313" key="8">
    <source>
        <dbReference type="EMBL" id="CAF3629075.1"/>
    </source>
</evidence>
<evidence type="ECO:0000313" key="9">
    <source>
        <dbReference type="Proteomes" id="UP000663829"/>
    </source>
</evidence>
<dbReference type="Proteomes" id="UP000663829">
    <property type="component" value="Unassembled WGS sequence"/>
</dbReference>
<evidence type="ECO:0000259" key="6">
    <source>
        <dbReference type="Pfam" id="PF21238"/>
    </source>
</evidence>
<evidence type="ECO:0000259" key="5">
    <source>
        <dbReference type="Pfam" id="PF21237"/>
    </source>
</evidence>
<protein>
    <recommendedName>
        <fullName evidence="2">tRNA pseudouridine(55) synthase</fullName>
        <ecNumber evidence="2">5.4.99.25</ecNumber>
    </recommendedName>
</protein>
<name>A0A813VJM4_9BILA</name>
<dbReference type="InterPro" id="IPR039894">
    <property type="entry name" value="Pus10-like"/>
</dbReference>
<dbReference type="EC" id="5.4.99.25" evidence="2"/>
<gene>
    <name evidence="7" type="ORF">GPM918_LOCUS5599</name>
    <name evidence="8" type="ORF">SRO942_LOCUS5599</name>
</gene>
<dbReference type="SUPFAM" id="SSF55120">
    <property type="entry name" value="Pseudouridine synthase"/>
    <property type="match status" value="1"/>
</dbReference>
<keyword evidence="9" id="KW-1185">Reference proteome</keyword>
<dbReference type="Gene3D" id="3.30.70.3190">
    <property type="match status" value="1"/>
</dbReference>